<keyword evidence="1" id="KW-1133">Transmembrane helix</keyword>
<dbReference type="InterPro" id="IPR002902">
    <property type="entry name" value="GNK2"/>
</dbReference>
<sequence length="138" mass="15235">MGYYYFSDTSAAPMIFVITLLVGFRSVTSHKSPFCSTVRVAHPKKFSDFVDEALKVLVVFTRYPPPPVQGKPTGRVVIIPPTAPRGAVKALSTCLVGVTGADCNRCLADLELHLLKCKTFTRGEALRKGWCSLRFRQL</sequence>
<gene>
    <name evidence="3" type="ORF">LTRI10_LOCUS5797</name>
</gene>
<evidence type="ECO:0000259" key="2">
    <source>
        <dbReference type="PROSITE" id="PS51473"/>
    </source>
</evidence>
<keyword evidence="1" id="KW-0472">Membrane</keyword>
<dbReference type="PROSITE" id="PS51473">
    <property type="entry name" value="GNK2"/>
    <property type="match status" value="1"/>
</dbReference>
<name>A0AAV2CNS1_9ROSI</name>
<dbReference type="EMBL" id="OZ034813">
    <property type="protein sequence ID" value="CAL1358227.1"/>
    <property type="molecule type" value="Genomic_DNA"/>
</dbReference>
<evidence type="ECO:0000256" key="1">
    <source>
        <dbReference type="SAM" id="Phobius"/>
    </source>
</evidence>
<protein>
    <recommendedName>
        <fullName evidence="2">Gnk2-homologous domain-containing protein</fullName>
    </recommendedName>
</protein>
<accession>A0AAV2CNS1</accession>
<reference evidence="3 4" key="1">
    <citation type="submission" date="2024-04" db="EMBL/GenBank/DDBJ databases">
        <authorList>
            <person name="Fracassetti M."/>
        </authorList>
    </citation>
    <scope>NUCLEOTIDE SEQUENCE [LARGE SCALE GENOMIC DNA]</scope>
</reference>
<dbReference type="Proteomes" id="UP001497516">
    <property type="component" value="Chromosome 1"/>
</dbReference>
<feature type="domain" description="Gnk2-homologous" evidence="2">
    <location>
        <begin position="28"/>
        <end position="138"/>
    </location>
</feature>
<dbReference type="AlphaFoldDB" id="A0AAV2CNS1"/>
<keyword evidence="4" id="KW-1185">Reference proteome</keyword>
<evidence type="ECO:0000313" key="4">
    <source>
        <dbReference type="Proteomes" id="UP001497516"/>
    </source>
</evidence>
<keyword evidence="1" id="KW-0812">Transmembrane</keyword>
<evidence type="ECO:0000313" key="3">
    <source>
        <dbReference type="EMBL" id="CAL1358227.1"/>
    </source>
</evidence>
<proteinExistence type="predicted"/>
<organism evidence="3 4">
    <name type="scientific">Linum trigynum</name>
    <dbReference type="NCBI Taxonomy" id="586398"/>
    <lineage>
        <taxon>Eukaryota</taxon>
        <taxon>Viridiplantae</taxon>
        <taxon>Streptophyta</taxon>
        <taxon>Embryophyta</taxon>
        <taxon>Tracheophyta</taxon>
        <taxon>Spermatophyta</taxon>
        <taxon>Magnoliopsida</taxon>
        <taxon>eudicotyledons</taxon>
        <taxon>Gunneridae</taxon>
        <taxon>Pentapetalae</taxon>
        <taxon>rosids</taxon>
        <taxon>fabids</taxon>
        <taxon>Malpighiales</taxon>
        <taxon>Linaceae</taxon>
        <taxon>Linum</taxon>
    </lineage>
</organism>
<feature type="transmembrane region" description="Helical" evidence="1">
    <location>
        <begin position="6"/>
        <end position="24"/>
    </location>
</feature>